<name>A0A6A6HH93_VIRVR</name>
<dbReference type="PANTHER" id="PTHR14003">
    <property type="entry name" value="TRANSCRIPTIONAL REPRESSOR PROTEIN YY"/>
    <property type="match status" value="1"/>
</dbReference>
<dbReference type="PROSITE" id="PS00028">
    <property type="entry name" value="ZINC_FINGER_C2H2_1"/>
    <property type="match status" value="2"/>
</dbReference>
<feature type="compositionally biased region" description="Polar residues" evidence="7">
    <location>
        <begin position="420"/>
        <end position="431"/>
    </location>
</feature>
<evidence type="ECO:0000313" key="10">
    <source>
        <dbReference type="Proteomes" id="UP000800092"/>
    </source>
</evidence>
<feature type="region of interest" description="Disordered" evidence="7">
    <location>
        <begin position="445"/>
        <end position="502"/>
    </location>
</feature>
<feature type="compositionally biased region" description="Polar residues" evidence="7">
    <location>
        <begin position="254"/>
        <end position="264"/>
    </location>
</feature>
<keyword evidence="2" id="KW-0677">Repeat</keyword>
<evidence type="ECO:0000313" key="9">
    <source>
        <dbReference type="EMBL" id="KAF2236923.1"/>
    </source>
</evidence>
<dbReference type="GO" id="GO:0008270">
    <property type="term" value="F:zinc ion binding"/>
    <property type="evidence" value="ECO:0007669"/>
    <property type="project" value="UniProtKB-KW"/>
</dbReference>
<keyword evidence="4" id="KW-0862">Zinc</keyword>
<evidence type="ECO:0000256" key="5">
    <source>
        <dbReference type="ARBA" id="ARBA00044085"/>
    </source>
</evidence>
<feature type="domain" description="C2H2-type" evidence="8">
    <location>
        <begin position="335"/>
        <end position="364"/>
    </location>
</feature>
<feature type="compositionally biased region" description="Basic and acidic residues" evidence="7">
    <location>
        <begin position="405"/>
        <end position="419"/>
    </location>
</feature>
<feature type="region of interest" description="Disordered" evidence="7">
    <location>
        <begin position="405"/>
        <end position="431"/>
    </location>
</feature>
<dbReference type="Proteomes" id="UP000800092">
    <property type="component" value="Unassembled WGS sequence"/>
</dbReference>
<dbReference type="EMBL" id="ML991782">
    <property type="protein sequence ID" value="KAF2236923.1"/>
    <property type="molecule type" value="Genomic_DNA"/>
</dbReference>
<keyword evidence="3 6" id="KW-0863">Zinc-finger</keyword>
<feature type="compositionally biased region" description="Basic residues" evidence="7">
    <location>
        <begin position="492"/>
        <end position="502"/>
    </location>
</feature>
<dbReference type="SMART" id="SM00355">
    <property type="entry name" value="ZnF_C2H2"/>
    <property type="match status" value="3"/>
</dbReference>
<dbReference type="Gene3D" id="3.30.160.60">
    <property type="entry name" value="Classic Zinc Finger"/>
    <property type="match status" value="1"/>
</dbReference>
<dbReference type="GO" id="GO:0005667">
    <property type="term" value="C:transcription regulator complex"/>
    <property type="evidence" value="ECO:0007669"/>
    <property type="project" value="TreeGrafter"/>
</dbReference>
<dbReference type="OrthoDB" id="8922241at2759"/>
<dbReference type="InterPro" id="IPR036236">
    <property type="entry name" value="Znf_C2H2_sf"/>
</dbReference>
<dbReference type="InterPro" id="IPR013087">
    <property type="entry name" value="Znf_C2H2_type"/>
</dbReference>
<gene>
    <name evidence="9" type="ORF">EV356DRAFT_530440</name>
</gene>
<feature type="compositionally biased region" description="Polar residues" evidence="7">
    <location>
        <begin position="464"/>
        <end position="479"/>
    </location>
</feature>
<protein>
    <recommendedName>
        <fullName evidence="5">C2H2 type master regulator of conidiophore development brlA</fullName>
    </recommendedName>
</protein>
<organism evidence="9 10">
    <name type="scientific">Viridothelium virens</name>
    <name type="common">Speckled blister lichen</name>
    <name type="synonym">Trypethelium virens</name>
    <dbReference type="NCBI Taxonomy" id="1048519"/>
    <lineage>
        <taxon>Eukaryota</taxon>
        <taxon>Fungi</taxon>
        <taxon>Dikarya</taxon>
        <taxon>Ascomycota</taxon>
        <taxon>Pezizomycotina</taxon>
        <taxon>Dothideomycetes</taxon>
        <taxon>Dothideomycetes incertae sedis</taxon>
        <taxon>Trypetheliales</taxon>
        <taxon>Trypetheliaceae</taxon>
        <taxon>Viridothelium</taxon>
    </lineage>
</organism>
<feature type="region of interest" description="Disordered" evidence="7">
    <location>
        <begin position="192"/>
        <end position="268"/>
    </location>
</feature>
<feature type="region of interest" description="Disordered" evidence="7">
    <location>
        <begin position="280"/>
        <end position="301"/>
    </location>
</feature>
<dbReference type="GO" id="GO:0000785">
    <property type="term" value="C:chromatin"/>
    <property type="evidence" value="ECO:0007669"/>
    <property type="project" value="TreeGrafter"/>
</dbReference>
<dbReference type="GO" id="GO:0000978">
    <property type="term" value="F:RNA polymerase II cis-regulatory region sequence-specific DNA binding"/>
    <property type="evidence" value="ECO:0007669"/>
    <property type="project" value="TreeGrafter"/>
</dbReference>
<feature type="compositionally biased region" description="Low complexity" evidence="7">
    <location>
        <begin position="480"/>
        <end position="491"/>
    </location>
</feature>
<accession>A0A6A6HH93</accession>
<evidence type="ECO:0000256" key="3">
    <source>
        <dbReference type="ARBA" id="ARBA00022771"/>
    </source>
</evidence>
<dbReference type="PANTHER" id="PTHR14003:SF19">
    <property type="entry name" value="YY2 TRANSCRIPTION FACTOR"/>
    <property type="match status" value="1"/>
</dbReference>
<evidence type="ECO:0000256" key="2">
    <source>
        <dbReference type="ARBA" id="ARBA00022737"/>
    </source>
</evidence>
<feature type="domain" description="C2H2-type" evidence="8">
    <location>
        <begin position="308"/>
        <end position="335"/>
    </location>
</feature>
<sequence length="502" mass="57026">MSFTSHNYPHNSMMTRVCVACGNYVLGIEHCCSRQQFYQPSLSQRAIPEQQHGLPNFGGVAPAAHSDRPRQDAFHIDPQPLTTMNPNLVSPISGPWSLQNASDLPFLWQQPSNTCDSTQPYSDDITASASFPNHLQPPRHDLRSTGDMLHDDVLMRQAPNLNYVQNNIRQQQNPSRQANQPLAQNMDIHRLPLHPSRANPTFSTYAGPPSNVPRVSVTPAITQQRSERHVRPSHQISEPDPQGTNDLRLAPPLSQDSNRPSDNWNPMDHYLSDIEEYKPGLSPSRSHVKPASAVDHDANGTSTTDNQVCCEHCSKVCADKKALKSHLRKHKERKIVCEIENCGQRFHYKKDLIRHMHKHRKERSATYLCPRLDCLYYEKGFPRRDHFKRHLQLHFPDLSEDQLNKQVDDCSAEERRRQSTGDQYQLPNVHTANPNYDVEQQLRGISPTSPALPDVQVSRPPLTPRTNLHNNLQARTNRPSVSGSDSRTSKSSTRRPRRGSSY</sequence>
<evidence type="ECO:0000256" key="1">
    <source>
        <dbReference type="ARBA" id="ARBA00022723"/>
    </source>
</evidence>
<evidence type="ECO:0000256" key="6">
    <source>
        <dbReference type="PROSITE-ProRule" id="PRU00042"/>
    </source>
</evidence>
<reference evidence="9" key="1">
    <citation type="journal article" date="2020" name="Stud. Mycol.">
        <title>101 Dothideomycetes genomes: a test case for predicting lifestyles and emergence of pathogens.</title>
        <authorList>
            <person name="Haridas S."/>
            <person name="Albert R."/>
            <person name="Binder M."/>
            <person name="Bloem J."/>
            <person name="Labutti K."/>
            <person name="Salamov A."/>
            <person name="Andreopoulos B."/>
            <person name="Baker S."/>
            <person name="Barry K."/>
            <person name="Bills G."/>
            <person name="Bluhm B."/>
            <person name="Cannon C."/>
            <person name="Castanera R."/>
            <person name="Culley D."/>
            <person name="Daum C."/>
            <person name="Ezra D."/>
            <person name="Gonzalez J."/>
            <person name="Henrissat B."/>
            <person name="Kuo A."/>
            <person name="Liang C."/>
            <person name="Lipzen A."/>
            <person name="Lutzoni F."/>
            <person name="Magnuson J."/>
            <person name="Mondo S."/>
            <person name="Nolan M."/>
            <person name="Ohm R."/>
            <person name="Pangilinan J."/>
            <person name="Park H.-J."/>
            <person name="Ramirez L."/>
            <person name="Alfaro M."/>
            <person name="Sun H."/>
            <person name="Tritt A."/>
            <person name="Yoshinaga Y."/>
            <person name="Zwiers L.-H."/>
            <person name="Turgeon B."/>
            <person name="Goodwin S."/>
            <person name="Spatafora J."/>
            <person name="Crous P."/>
            <person name="Grigoriev I."/>
        </authorList>
    </citation>
    <scope>NUCLEOTIDE SEQUENCE</scope>
    <source>
        <strain evidence="9">Tuck. ex Michener</strain>
    </source>
</reference>
<proteinExistence type="predicted"/>
<dbReference type="GO" id="GO:0000981">
    <property type="term" value="F:DNA-binding transcription factor activity, RNA polymerase II-specific"/>
    <property type="evidence" value="ECO:0007669"/>
    <property type="project" value="TreeGrafter"/>
</dbReference>
<evidence type="ECO:0000256" key="7">
    <source>
        <dbReference type="SAM" id="MobiDB-lite"/>
    </source>
</evidence>
<dbReference type="AlphaFoldDB" id="A0A6A6HH93"/>
<keyword evidence="10" id="KW-1185">Reference proteome</keyword>
<dbReference type="PROSITE" id="PS50157">
    <property type="entry name" value="ZINC_FINGER_C2H2_2"/>
    <property type="match status" value="2"/>
</dbReference>
<dbReference type="SUPFAM" id="SSF57667">
    <property type="entry name" value="beta-beta-alpha zinc fingers"/>
    <property type="match status" value="1"/>
</dbReference>
<evidence type="ECO:0000256" key="4">
    <source>
        <dbReference type="ARBA" id="ARBA00022833"/>
    </source>
</evidence>
<evidence type="ECO:0000259" key="8">
    <source>
        <dbReference type="PROSITE" id="PS50157"/>
    </source>
</evidence>
<keyword evidence="1" id="KW-0479">Metal-binding</keyword>